<name>A0A1H6AP90_9FLAO</name>
<keyword evidence="1" id="KW-0732">Signal</keyword>
<evidence type="ECO:0000313" key="2">
    <source>
        <dbReference type="EMBL" id="SEG50543.1"/>
    </source>
</evidence>
<dbReference type="InterPro" id="IPR026444">
    <property type="entry name" value="Secre_tail"/>
</dbReference>
<dbReference type="NCBIfam" id="TIGR04183">
    <property type="entry name" value="Por_Secre_tail"/>
    <property type="match status" value="1"/>
</dbReference>
<dbReference type="EMBL" id="FNUS01000006">
    <property type="protein sequence ID" value="SEG50543.1"/>
    <property type="molecule type" value="Genomic_DNA"/>
</dbReference>
<dbReference type="RefSeq" id="WP_103914400.1">
    <property type="nucleotide sequence ID" value="NZ_FNUS01000006.1"/>
</dbReference>
<evidence type="ECO:0000313" key="3">
    <source>
        <dbReference type="Proteomes" id="UP000236738"/>
    </source>
</evidence>
<evidence type="ECO:0000256" key="1">
    <source>
        <dbReference type="ARBA" id="ARBA00022729"/>
    </source>
</evidence>
<gene>
    <name evidence="2" type="ORF">SAMN05421847_2543</name>
</gene>
<dbReference type="AlphaFoldDB" id="A0A1H6AP90"/>
<sequence length="1181" mass="126189">MKKIYLLLLVFLGLIGISAQTIGIYESYAILSINGGTDTFYDMQASTANPDFQGANLGTFGSTESLVIKGGQNKTYKNSGGNVTGGNLYYRVYQTGSPSGTFTGINFSFISNDGGAGNQTWGSASGTTNIISGLTVPGNYTIEIYTEATGYPSTVYSSNSGNNYKATFTLSQTISTSSITGSPFCLGSSISVPYTITGTFNSGNTFTAQLSDASGSFASPTNIGTLASTSSGTISATLPANSLYGTAYKIRVISDNPSIIGTDNGAGLTINAVGFANLETQSSSICFGNNITNGLVTGRVYIGGLTNTTTGENTNIKVEFGYGTTTDPTTGWTWTSANFKEDSGNDDRYTINNFGSALSAGTYKYTFRYRIGNTCEWKYGGYSDGFYNGTTNSLGTLTVTPTLTITQSVTNTEADFVCADGSFIKYTPNVTGGTWSSDNSKVTLSTDPTTYEVTVTGVAMGTPTLTYTLNSCSASKVITVTPAITFANIQLPKGLYGGPDVTVYAQVVAPGATGTNAGAFANSPPHNYVVADLGYSLDVATSNASFASGWTWESMALNLLSSYNTTTNDEYQLDNFGLGLDDNLTYYYVSRFRMKGSTKYIYGGTDGVDSTNSGGILDFTNYLCGILNVQAIVWDGTKWTVRYDGVLKAFNGEPNEGYNVEIAGDTNPPPTFSARKLTINNGVNLVIPALQYVKVVNAIINNNVSPSTATLTVKSDANLIQVNPAAANVGNITAERSVTDMNNITTQMDYVYWSAPVSSQLTKGTSGFSPGTPSNRFFSYRESNDRFYETGDTTFTPGKGYAVRAETGIDFLNGYSKTYKFTGEPNNGNISIPITKSPDNPVGTVHGYNLVGNPYPSNISFDQLYSENSGLIYNTAWFWTNAAPEQYQLGSSYSGNNYAVLNGTGGNHATVPAGVSYNGGTPDGTIKVGQGFLVQATGSGNLNFANDMRISTSGTFFQKGTAVKNRFWLKLISPDNVINSQLIGYIPGATDGFEQNYDAEVFNLSSDLFYSIADGKNLLIQGKSDAFSTDDKIQLGANFFKNGNYTIALDHAEGIFNTSQPIYLKDIETGAVTDLSAKDYTFQATKGISEGRFQIMYKMPLSTGEVKKENVQIYRDGNSFIINAKQKVTDVELYDASGRLILKLNPNAVETKIDVNHFLSGVFILKINLLSGEIVTKKIRK</sequence>
<keyword evidence="3" id="KW-1185">Reference proteome</keyword>
<dbReference type="Proteomes" id="UP000236738">
    <property type="component" value="Unassembled WGS sequence"/>
</dbReference>
<dbReference type="OrthoDB" id="906679at2"/>
<accession>A0A1H6AP90</accession>
<reference evidence="3" key="1">
    <citation type="submission" date="2016-10" db="EMBL/GenBank/DDBJ databases">
        <authorList>
            <person name="Varghese N."/>
            <person name="Submissions S."/>
        </authorList>
    </citation>
    <scope>NUCLEOTIDE SEQUENCE [LARGE SCALE GENOMIC DNA]</scope>
    <source>
        <strain evidence="3">DSM 21580</strain>
    </source>
</reference>
<proteinExistence type="predicted"/>
<protein>
    <submittedName>
        <fullName evidence="2">Por secretion system C-terminal sorting domain-containing protein</fullName>
    </submittedName>
</protein>
<organism evidence="2 3">
    <name type="scientific">Halpernia humi</name>
    <dbReference type="NCBI Taxonomy" id="493375"/>
    <lineage>
        <taxon>Bacteria</taxon>
        <taxon>Pseudomonadati</taxon>
        <taxon>Bacteroidota</taxon>
        <taxon>Flavobacteriia</taxon>
        <taxon>Flavobacteriales</taxon>
        <taxon>Weeksellaceae</taxon>
        <taxon>Chryseobacterium group</taxon>
        <taxon>Halpernia</taxon>
    </lineage>
</organism>